<name>A0A2K1KLX2_PHYPA</name>
<gene>
    <name evidence="4" type="primary">LOC112281672</name>
    <name evidence="3" type="ORF">PHYPA_005660</name>
</gene>
<reference evidence="4" key="3">
    <citation type="submission" date="2020-12" db="UniProtKB">
        <authorList>
            <consortium name="EnsemblPlants"/>
        </authorList>
    </citation>
    <scope>IDENTIFICATION</scope>
</reference>
<evidence type="ECO:0000256" key="1">
    <source>
        <dbReference type="SAM" id="MobiDB-lite"/>
    </source>
</evidence>
<dbReference type="InterPro" id="IPR005607">
    <property type="entry name" value="BSD_dom"/>
</dbReference>
<evidence type="ECO:0000313" key="5">
    <source>
        <dbReference type="Proteomes" id="UP000006727"/>
    </source>
</evidence>
<dbReference type="EMBL" id="ABEU02000004">
    <property type="protein sequence ID" value="PNR54767.1"/>
    <property type="molecule type" value="Genomic_DNA"/>
</dbReference>
<dbReference type="PaxDb" id="3218-PP1S160_45V6.1"/>
<feature type="region of interest" description="Disordered" evidence="1">
    <location>
        <begin position="221"/>
        <end position="243"/>
    </location>
</feature>
<evidence type="ECO:0000259" key="2">
    <source>
        <dbReference type="PROSITE" id="PS50858"/>
    </source>
</evidence>
<organism evidence="3">
    <name type="scientific">Physcomitrium patens</name>
    <name type="common">Spreading-leaved earth moss</name>
    <name type="synonym">Physcomitrella patens</name>
    <dbReference type="NCBI Taxonomy" id="3218"/>
    <lineage>
        <taxon>Eukaryota</taxon>
        <taxon>Viridiplantae</taxon>
        <taxon>Streptophyta</taxon>
        <taxon>Embryophyta</taxon>
        <taxon>Bryophyta</taxon>
        <taxon>Bryophytina</taxon>
        <taxon>Bryopsida</taxon>
        <taxon>Funariidae</taxon>
        <taxon>Funariales</taxon>
        <taxon>Funariaceae</taxon>
        <taxon>Physcomitrium</taxon>
    </lineage>
</organism>
<dbReference type="SMART" id="SM00751">
    <property type="entry name" value="BSD"/>
    <property type="match status" value="1"/>
</dbReference>
<feature type="domain" description="BSD" evidence="2">
    <location>
        <begin position="125"/>
        <end position="184"/>
    </location>
</feature>
<dbReference type="PROSITE" id="PS50858">
    <property type="entry name" value="BSD"/>
    <property type="match status" value="1"/>
</dbReference>
<evidence type="ECO:0000313" key="3">
    <source>
        <dbReference type="EMBL" id="PNR54767.1"/>
    </source>
</evidence>
<dbReference type="Gramene" id="Pp3c4_2250V3.2">
    <property type="protein sequence ID" value="Pp3c4_2250V3.2"/>
    <property type="gene ID" value="Pp3c4_2250"/>
</dbReference>
<dbReference type="OrthoDB" id="47923at2759"/>
<accession>A0A2K1KLX2</accession>
<dbReference type="GeneID" id="112281672"/>
<dbReference type="PANTHER" id="PTHR31923">
    <property type="entry name" value="BSD DOMAIN-CONTAINING PROTEIN"/>
    <property type="match status" value="1"/>
</dbReference>
<evidence type="ECO:0000313" key="4">
    <source>
        <dbReference type="EnsemblPlants" id="Pp3c4_2250V3.1"/>
    </source>
</evidence>
<dbReference type="EnsemblPlants" id="Pp3c4_2250V3.2">
    <property type="protein sequence ID" value="Pp3c4_2250V3.2"/>
    <property type="gene ID" value="Pp3c4_2250"/>
</dbReference>
<dbReference type="FunCoup" id="A0A2K1KLX2">
    <property type="interactions" value="2252"/>
</dbReference>
<dbReference type="Pfam" id="PF03909">
    <property type="entry name" value="BSD"/>
    <property type="match status" value="1"/>
</dbReference>
<dbReference type="OMA" id="WQQKHAN"/>
<dbReference type="EnsemblPlants" id="Pp3c4_2250V3.1">
    <property type="protein sequence ID" value="Pp3c4_2250V3.1"/>
    <property type="gene ID" value="Pp3c4_2250"/>
</dbReference>
<reference evidence="3 5" key="1">
    <citation type="journal article" date="2008" name="Science">
        <title>The Physcomitrella genome reveals evolutionary insights into the conquest of land by plants.</title>
        <authorList>
            <person name="Rensing S."/>
            <person name="Lang D."/>
            <person name="Zimmer A."/>
            <person name="Terry A."/>
            <person name="Salamov A."/>
            <person name="Shapiro H."/>
            <person name="Nishiyama T."/>
            <person name="Perroud P.-F."/>
            <person name="Lindquist E."/>
            <person name="Kamisugi Y."/>
            <person name="Tanahashi T."/>
            <person name="Sakakibara K."/>
            <person name="Fujita T."/>
            <person name="Oishi K."/>
            <person name="Shin-I T."/>
            <person name="Kuroki Y."/>
            <person name="Toyoda A."/>
            <person name="Suzuki Y."/>
            <person name="Hashimoto A."/>
            <person name="Yamaguchi K."/>
            <person name="Sugano A."/>
            <person name="Kohara Y."/>
            <person name="Fujiyama A."/>
            <person name="Anterola A."/>
            <person name="Aoki S."/>
            <person name="Ashton N."/>
            <person name="Barbazuk W.B."/>
            <person name="Barker E."/>
            <person name="Bennetzen J."/>
            <person name="Bezanilla M."/>
            <person name="Blankenship R."/>
            <person name="Cho S.H."/>
            <person name="Dutcher S."/>
            <person name="Estelle M."/>
            <person name="Fawcett J.A."/>
            <person name="Gundlach H."/>
            <person name="Hanada K."/>
            <person name="Heyl A."/>
            <person name="Hicks K.A."/>
            <person name="Hugh J."/>
            <person name="Lohr M."/>
            <person name="Mayer K."/>
            <person name="Melkozernov A."/>
            <person name="Murata T."/>
            <person name="Nelson D."/>
            <person name="Pils B."/>
            <person name="Prigge M."/>
            <person name="Reiss B."/>
            <person name="Renner T."/>
            <person name="Rombauts S."/>
            <person name="Rushton P."/>
            <person name="Sanderfoot A."/>
            <person name="Schween G."/>
            <person name="Shiu S.-H."/>
            <person name="Stueber K."/>
            <person name="Theodoulou F.L."/>
            <person name="Tu H."/>
            <person name="Van de Peer Y."/>
            <person name="Verrier P.J."/>
            <person name="Waters E."/>
            <person name="Wood A."/>
            <person name="Yang L."/>
            <person name="Cove D."/>
            <person name="Cuming A."/>
            <person name="Hasebe M."/>
            <person name="Lucas S."/>
            <person name="Mishler D.B."/>
            <person name="Reski R."/>
            <person name="Grigoriev I."/>
            <person name="Quatrano R.S."/>
            <person name="Boore J.L."/>
        </authorList>
    </citation>
    <scope>NUCLEOTIDE SEQUENCE [LARGE SCALE GENOMIC DNA]</scope>
    <source>
        <strain evidence="4 5">cv. Gransden 2004</strain>
    </source>
</reference>
<proteinExistence type="predicted"/>
<reference evidence="3 5" key="2">
    <citation type="journal article" date="2018" name="Plant J.">
        <title>The Physcomitrella patens chromosome-scale assembly reveals moss genome structure and evolution.</title>
        <authorList>
            <person name="Lang D."/>
            <person name="Ullrich K.K."/>
            <person name="Murat F."/>
            <person name="Fuchs J."/>
            <person name="Jenkins J."/>
            <person name="Haas F.B."/>
            <person name="Piednoel M."/>
            <person name="Gundlach H."/>
            <person name="Van Bel M."/>
            <person name="Meyberg R."/>
            <person name="Vives C."/>
            <person name="Morata J."/>
            <person name="Symeonidi A."/>
            <person name="Hiss M."/>
            <person name="Muchero W."/>
            <person name="Kamisugi Y."/>
            <person name="Saleh O."/>
            <person name="Blanc G."/>
            <person name="Decker E.L."/>
            <person name="van Gessel N."/>
            <person name="Grimwood J."/>
            <person name="Hayes R.D."/>
            <person name="Graham S.W."/>
            <person name="Gunter L.E."/>
            <person name="McDaniel S.F."/>
            <person name="Hoernstein S.N.W."/>
            <person name="Larsson A."/>
            <person name="Li F.W."/>
            <person name="Perroud P.F."/>
            <person name="Phillips J."/>
            <person name="Ranjan P."/>
            <person name="Rokshar D.S."/>
            <person name="Rothfels C.J."/>
            <person name="Schneider L."/>
            <person name="Shu S."/>
            <person name="Stevenson D.W."/>
            <person name="Thummler F."/>
            <person name="Tillich M."/>
            <person name="Villarreal Aguilar J.C."/>
            <person name="Widiez T."/>
            <person name="Wong G.K."/>
            <person name="Wymore A."/>
            <person name="Zhang Y."/>
            <person name="Zimmer A.D."/>
            <person name="Quatrano R.S."/>
            <person name="Mayer K.F.X."/>
            <person name="Goodstein D."/>
            <person name="Casacuberta J.M."/>
            <person name="Vandepoele K."/>
            <person name="Reski R."/>
            <person name="Cuming A.C."/>
            <person name="Tuskan G.A."/>
            <person name="Maumus F."/>
            <person name="Salse J."/>
            <person name="Schmutz J."/>
            <person name="Rensing S.A."/>
        </authorList>
    </citation>
    <scope>NUCLEOTIDE SEQUENCE [LARGE SCALE GENOMIC DNA]</scope>
    <source>
        <strain evidence="4 5">cv. Gransden 2004</strain>
    </source>
</reference>
<dbReference type="SUPFAM" id="SSF140383">
    <property type="entry name" value="BSD domain-like"/>
    <property type="match status" value="1"/>
</dbReference>
<sequence>MDFFFQKAKYFAQETAKKSQEIAMEAAKLSQDLAQETAKRSRELSHDFVVEASKTAEQIKTLANEISPAIVGRAIPNGVPTPTLAPSEEELEEYGITPELREFVKGLTIRTFRAFPLEESNWKMTASESTSQARQDLSEWQERHAVLVLLTVPEISDFRYVLCPRRMKESKFWKIYFILVQNHIASFEARATDRAAAKARAKAEEDAIKQTAISEELSKSLSGVSVRVNPPGSEAETAAAAKSLKSADDDADLDAYLMGALGSDDEAGEGLDDDFDKDFDKLVNGNALDSDGDKAAREGTGASKPKDRNSASSRESTSGSNKPSVSEGSSDGELVEIPDKESDTAHKKNIRASE</sequence>
<feature type="region of interest" description="Disordered" evidence="1">
    <location>
        <begin position="285"/>
        <end position="354"/>
    </location>
</feature>
<keyword evidence="5" id="KW-1185">Reference proteome</keyword>
<dbReference type="PANTHER" id="PTHR31923:SF1">
    <property type="entry name" value="BSD DOMAIN-CONTAINING PROTEIN"/>
    <property type="match status" value="1"/>
</dbReference>
<dbReference type="KEGG" id="ppp:112281672"/>
<dbReference type="RefSeq" id="XP_024374218.1">
    <property type="nucleotide sequence ID" value="XM_024518450.2"/>
</dbReference>
<dbReference type="Gramene" id="Pp3c4_2250V3.1">
    <property type="protein sequence ID" value="Pp3c4_2250V3.1"/>
    <property type="gene ID" value="Pp3c4_2250"/>
</dbReference>
<protein>
    <recommendedName>
        <fullName evidence="2">BSD domain-containing protein</fullName>
    </recommendedName>
</protein>
<feature type="compositionally biased region" description="Polar residues" evidence="1">
    <location>
        <begin position="310"/>
        <end position="329"/>
    </location>
</feature>
<dbReference type="InterPro" id="IPR035925">
    <property type="entry name" value="BSD_dom_sf"/>
</dbReference>
<feature type="compositionally biased region" description="Basic and acidic residues" evidence="1">
    <location>
        <begin position="337"/>
        <end position="354"/>
    </location>
</feature>
<dbReference type="AlphaFoldDB" id="A0A2K1KLX2"/>
<dbReference type="Proteomes" id="UP000006727">
    <property type="component" value="Chromosome 4"/>
</dbReference>
<dbReference type="Gene3D" id="1.10.3970.10">
    <property type="entry name" value="BSD domain"/>
    <property type="match status" value="1"/>
</dbReference>